<gene>
    <name evidence="1" type="ORF">P5673_004114</name>
</gene>
<reference evidence="1" key="1">
    <citation type="journal article" date="2023" name="G3 (Bethesda)">
        <title>Whole genome assembly and annotation of the endangered Caribbean coral Acropora cervicornis.</title>
        <authorList>
            <person name="Selwyn J.D."/>
            <person name="Vollmer S.V."/>
        </authorList>
    </citation>
    <scope>NUCLEOTIDE SEQUENCE</scope>
    <source>
        <strain evidence="1">K2</strain>
    </source>
</reference>
<organism evidence="1 2">
    <name type="scientific">Acropora cervicornis</name>
    <name type="common">Staghorn coral</name>
    <dbReference type="NCBI Taxonomy" id="6130"/>
    <lineage>
        <taxon>Eukaryota</taxon>
        <taxon>Metazoa</taxon>
        <taxon>Cnidaria</taxon>
        <taxon>Anthozoa</taxon>
        <taxon>Hexacorallia</taxon>
        <taxon>Scleractinia</taxon>
        <taxon>Astrocoeniina</taxon>
        <taxon>Acroporidae</taxon>
        <taxon>Acropora</taxon>
    </lineage>
</organism>
<proteinExistence type="predicted"/>
<evidence type="ECO:0000313" key="1">
    <source>
        <dbReference type="EMBL" id="KAK2571510.1"/>
    </source>
</evidence>
<dbReference type="AlphaFoldDB" id="A0AAD9R2C3"/>
<keyword evidence="2" id="KW-1185">Reference proteome</keyword>
<reference evidence="1" key="2">
    <citation type="journal article" date="2023" name="Science">
        <title>Genomic signatures of disease resistance in endangered staghorn corals.</title>
        <authorList>
            <person name="Vollmer S.V."/>
            <person name="Selwyn J.D."/>
            <person name="Despard B.A."/>
            <person name="Roesel C.L."/>
        </authorList>
    </citation>
    <scope>NUCLEOTIDE SEQUENCE</scope>
    <source>
        <strain evidence="1">K2</strain>
    </source>
</reference>
<comment type="caution">
    <text evidence="1">The sequence shown here is derived from an EMBL/GenBank/DDBJ whole genome shotgun (WGS) entry which is preliminary data.</text>
</comment>
<accession>A0AAD9R2C3</accession>
<name>A0AAD9R2C3_ACRCE</name>
<evidence type="ECO:0000313" key="2">
    <source>
        <dbReference type="Proteomes" id="UP001249851"/>
    </source>
</evidence>
<dbReference type="Proteomes" id="UP001249851">
    <property type="component" value="Unassembled WGS sequence"/>
</dbReference>
<protein>
    <submittedName>
        <fullName evidence="1">Uncharacterized protein</fullName>
    </submittedName>
</protein>
<dbReference type="EMBL" id="JARQWQ010000006">
    <property type="protein sequence ID" value="KAK2571510.1"/>
    <property type="molecule type" value="Genomic_DNA"/>
</dbReference>
<sequence length="28" mass="3411">MNSSAFVFYLKCQLWLIWKCMVCQFACF</sequence>